<name>A0A2S5KR40_9PROT</name>
<comment type="caution">
    <text evidence="3">The sequence shown here is derived from an EMBL/GenBank/DDBJ whole genome shotgun (WGS) entry which is preliminary data.</text>
</comment>
<keyword evidence="1" id="KW-0812">Transmembrane</keyword>
<feature type="transmembrane region" description="Helical" evidence="1">
    <location>
        <begin position="190"/>
        <end position="208"/>
    </location>
</feature>
<feature type="transmembrane region" description="Helical" evidence="1">
    <location>
        <begin position="250"/>
        <end position="270"/>
    </location>
</feature>
<dbReference type="Gene3D" id="1.20.144.10">
    <property type="entry name" value="Phosphatidic acid phosphatase type 2/haloperoxidase"/>
    <property type="match status" value="1"/>
</dbReference>
<feature type="transmembrane region" description="Helical" evidence="1">
    <location>
        <begin position="220"/>
        <end position="238"/>
    </location>
</feature>
<gene>
    <name evidence="3" type="ORF">C4K68_12060</name>
</gene>
<dbReference type="Pfam" id="PF01569">
    <property type="entry name" value="PAP2"/>
    <property type="match status" value="1"/>
</dbReference>
<dbReference type="SMART" id="SM00014">
    <property type="entry name" value="acidPPc"/>
    <property type="match status" value="1"/>
</dbReference>
<dbReference type="PANTHER" id="PTHR14969:SF13">
    <property type="entry name" value="AT30094P"/>
    <property type="match status" value="1"/>
</dbReference>
<keyword evidence="1" id="KW-1133">Transmembrane helix</keyword>
<dbReference type="SUPFAM" id="SSF48317">
    <property type="entry name" value="Acid phosphatase/Vanadium-dependent haloperoxidase"/>
    <property type="match status" value="1"/>
</dbReference>
<evidence type="ECO:0000256" key="1">
    <source>
        <dbReference type="SAM" id="Phobius"/>
    </source>
</evidence>
<proteinExistence type="predicted"/>
<sequence length="286" mass="31202">MLMNLLNTHPVDTSGLSPADRHADRHLYRIPPVLLVVALLLWATQGYHCLFLGLNAVGRWIPDAFWQTMTEVGDARVSMTILLLFAFRHPRLLPATLMAAVLATLAVQLTKHGLPVSRPAGVFPLEQLHIIGPTLTAGSFPSGHTATSGVLAAMLISISRQPWQRIGALMLLSLVGLSRVTVGAHWPIDTLIGAAIGILAGIAGLAMTERYRLGSHAWSQWTLILFMLYAGIYTFFNAFPQNEVHHTLKFLGLVALTTYLYQLVGHLGFFEQAEDDVLPSAKGSLN</sequence>
<dbReference type="InterPro" id="IPR036938">
    <property type="entry name" value="PAP2/HPO_sf"/>
</dbReference>
<dbReference type="Proteomes" id="UP000238196">
    <property type="component" value="Unassembled WGS sequence"/>
</dbReference>
<keyword evidence="1" id="KW-0472">Membrane</keyword>
<evidence type="ECO:0000313" key="3">
    <source>
        <dbReference type="EMBL" id="PPC77142.1"/>
    </source>
</evidence>
<dbReference type="CDD" id="cd01610">
    <property type="entry name" value="PAP2_like"/>
    <property type="match status" value="1"/>
</dbReference>
<dbReference type="EMBL" id="PRLP01000035">
    <property type="protein sequence ID" value="PPC77142.1"/>
    <property type="molecule type" value="Genomic_DNA"/>
</dbReference>
<feature type="transmembrane region" description="Helical" evidence="1">
    <location>
        <begin position="27"/>
        <end position="44"/>
    </location>
</feature>
<evidence type="ECO:0000313" key="4">
    <source>
        <dbReference type="Proteomes" id="UP000238196"/>
    </source>
</evidence>
<protein>
    <recommendedName>
        <fullName evidence="2">Phosphatidic acid phosphatase type 2/haloperoxidase domain-containing protein</fullName>
    </recommendedName>
</protein>
<dbReference type="PANTHER" id="PTHR14969">
    <property type="entry name" value="SPHINGOSINE-1-PHOSPHATE PHOSPHOHYDROLASE"/>
    <property type="match status" value="1"/>
</dbReference>
<evidence type="ECO:0000259" key="2">
    <source>
        <dbReference type="SMART" id="SM00014"/>
    </source>
</evidence>
<dbReference type="InterPro" id="IPR000326">
    <property type="entry name" value="PAP2/HPO"/>
</dbReference>
<accession>A0A2S5KR40</accession>
<dbReference type="OrthoDB" id="9780918at2"/>
<feature type="domain" description="Phosphatidic acid phosphatase type 2/haloperoxidase" evidence="2">
    <location>
        <begin position="92"/>
        <end position="205"/>
    </location>
</feature>
<reference evidence="3 4" key="1">
    <citation type="submission" date="2018-02" db="EMBL/GenBank/DDBJ databases">
        <title>novel marine gammaproteobacteria from coastal saline agro ecosystem.</title>
        <authorList>
            <person name="Krishnan R."/>
            <person name="Ramesh Kumar N."/>
        </authorList>
    </citation>
    <scope>NUCLEOTIDE SEQUENCE [LARGE SCALE GENOMIC DNA]</scope>
    <source>
        <strain evidence="3 4">228</strain>
    </source>
</reference>
<dbReference type="AlphaFoldDB" id="A0A2S5KR40"/>
<organism evidence="3 4">
    <name type="scientific">Proteobacteria bacterium 228</name>
    <dbReference type="NCBI Taxonomy" id="2083153"/>
    <lineage>
        <taxon>Bacteria</taxon>
        <taxon>Pseudomonadati</taxon>
        <taxon>Pseudomonadota</taxon>
    </lineage>
</organism>